<dbReference type="EMBL" id="JAPQKL010000005">
    <property type="protein sequence ID" value="KAJ5129670.1"/>
    <property type="molecule type" value="Genomic_DNA"/>
</dbReference>
<protein>
    <submittedName>
        <fullName evidence="1">Uncharacterized protein</fullName>
    </submittedName>
</protein>
<dbReference type="GeneID" id="81405623"/>
<reference evidence="1" key="1">
    <citation type="submission" date="2022-11" db="EMBL/GenBank/DDBJ databases">
        <authorList>
            <person name="Petersen C."/>
        </authorList>
    </citation>
    <scope>NUCLEOTIDE SEQUENCE</scope>
    <source>
        <strain evidence="1">IBT 22155</strain>
    </source>
</reference>
<dbReference type="Proteomes" id="UP001149079">
    <property type="component" value="Unassembled WGS sequence"/>
</dbReference>
<sequence>MPYMPKPNLWCDTSSRAFIAIFNVEATHGVFEQMRYVAPDPVWRESIYSCLAPKGDRES</sequence>
<gene>
    <name evidence="1" type="ORF">N7515_005709</name>
</gene>
<proteinExistence type="predicted"/>
<comment type="caution">
    <text evidence="1">The sequence shown here is derived from an EMBL/GenBank/DDBJ whole genome shotgun (WGS) entry which is preliminary data.</text>
</comment>
<reference evidence="1" key="2">
    <citation type="journal article" date="2023" name="IMA Fungus">
        <title>Comparative genomic study of the Penicillium genus elucidates a diverse pangenome and 15 lateral gene transfer events.</title>
        <authorList>
            <person name="Petersen C."/>
            <person name="Sorensen T."/>
            <person name="Nielsen M.R."/>
            <person name="Sondergaard T.E."/>
            <person name="Sorensen J.L."/>
            <person name="Fitzpatrick D.A."/>
            <person name="Frisvad J.C."/>
            <person name="Nielsen K.L."/>
        </authorList>
    </citation>
    <scope>NUCLEOTIDE SEQUENCE</scope>
    <source>
        <strain evidence="1">IBT 22155</strain>
    </source>
</reference>
<organism evidence="1 2">
    <name type="scientific">Penicillium bovifimosum</name>
    <dbReference type="NCBI Taxonomy" id="126998"/>
    <lineage>
        <taxon>Eukaryota</taxon>
        <taxon>Fungi</taxon>
        <taxon>Dikarya</taxon>
        <taxon>Ascomycota</taxon>
        <taxon>Pezizomycotina</taxon>
        <taxon>Eurotiomycetes</taxon>
        <taxon>Eurotiomycetidae</taxon>
        <taxon>Eurotiales</taxon>
        <taxon>Aspergillaceae</taxon>
        <taxon>Penicillium</taxon>
    </lineage>
</organism>
<accession>A0A9W9GTB0</accession>
<dbReference type="RefSeq" id="XP_056520049.1">
    <property type="nucleotide sequence ID" value="XM_056666453.1"/>
</dbReference>
<dbReference type="AlphaFoldDB" id="A0A9W9GTB0"/>
<name>A0A9W9GTB0_9EURO</name>
<evidence type="ECO:0000313" key="1">
    <source>
        <dbReference type="EMBL" id="KAJ5129670.1"/>
    </source>
</evidence>
<evidence type="ECO:0000313" key="2">
    <source>
        <dbReference type="Proteomes" id="UP001149079"/>
    </source>
</evidence>
<keyword evidence="2" id="KW-1185">Reference proteome</keyword>